<dbReference type="Proteomes" id="UP001161247">
    <property type="component" value="Chromosome 4"/>
</dbReference>
<reference evidence="3" key="1">
    <citation type="submission" date="2023-03" db="EMBL/GenBank/DDBJ databases">
        <authorList>
            <person name="Julca I."/>
        </authorList>
    </citation>
    <scope>NUCLEOTIDE SEQUENCE</scope>
</reference>
<evidence type="ECO:0000256" key="1">
    <source>
        <dbReference type="SAM" id="MobiDB-lite"/>
    </source>
</evidence>
<dbReference type="EMBL" id="OX459121">
    <property type="protein sequence ID" value="CAI9101538.1"/>
    <property type="molecule type" value="Genomic_DNA"/>
</dbReference>
<proteinExistence type="predicted"/>
<dbReference type="InterPro" id="IPR000270">
    <property type="entry name" value="PB1_dom"/>
</dbReference>
<protein>
    <submittedName>
        <fullName evidence="3">OLC1v1038887C1</fullName>
    </submittedName>
</protein>
<dbReference type="PANTHER" id="PTHR31066">
    <property type="entry name" value="OS05G0427100 PROTEIN-RELATED"/>
    <property type="match status" value="1"/>
</dbReference>
<evidence type="ECO:0000313" key="4">
    <source>
        <dbReference type="Proteomes" id="UP001161247"/>
    </source>
</evidence>
<organism evidence="3 4">
    <name type="scientific">Oldenlandia corymbosa var. corymbosa</name>
    <dbReference type="NCBI Taxonomy" id="529605"/>
    <lineage>
        <taxon>Eukaryota</taxon>
        <taxon>Viridiplantae</taxon>
        <taxon>Streptophyta</taxon>
        <taxon>Embryophyta</taxon>
        <taxon>Tracheophyta</taxon>
        <taxon>Spermatophyta</taxon>
        <taxon>Magnoliopsida</taxon>
        <taxon>eudicotyledons</taxon>
        <taxon>Gunneridae</taxon>
        <taxon>Pentapetalae</taxon>
        <taxon>asterids</taxon>
        <taxon>lamiids</taxon>
        <taxon>Gentianales</taxon>
        <taxon>Rubiaceae</taxon>
        <taxon>Rubioideae</taxon>
        <taxon>Spermacoceae</taxon>
        <taxon>Hedyotis-Oldenlandia complex</taxon>
        <taxon>Oldenlandia</taxon>
    </lineage>
</organism>
<feature type="compositionally biased region" description="Basic and acidic residues" evidence="1">
    <location>
        <begin position="324"/>
        <end position="333"/>
    </location>
</feature>
<dbReference type="InterPro" id="IPR053198">
    <property type="entry name" value="Gynoecium_Dev_Regulator"/>
</dbReference>
<feature type="domain" description="PB1" evidence="2">
    <location>
        <begin position="46"/>
        <end position="132"/>
    </location>
</feature>
<dbReference type="PANTHER" id="PTHR31066:SF47">
    <property type="entry name" value="PB1 DOMAIN-CONTAINING PROTEIN"/>
    <property type="match status" value="1"/>
</dbReference>
<keyword evidence="4" id="KW-1185">Reference proteome</keyword>
<sequence>MSTEGCLIMVEDSNSCSSSAPGSTPSSPRNRVKFLCSHGGKILPRPVDGQLKYVGGETRVISVPRDIKFSELMKKLTYLIDEEMVLKYQLIPEDLDALVSVKNDEDLRHMFNEHDLYESAGTPRLRSFLFPAKAVVVENHVETHAVEQRYIDAINGIIRSSTVTLKNHPTLNIFHNPSSFGISSACSSPRSPESYNTDATPHEAMFHCNFHNSRTHMQRVQSSPSVCNLTGLHQSSLCGHQMYPPNYYQTAMHPPHQGYYSSKPPIDPHKCAGPERLISVRSVGRAEGARYQMDYVPSQYQSGGLRHSRGSGCCSKCMHSDDYGPSSDRRADRGSSLSPSPVTLSPRYGHTHMLGKPWDSAVGGDC</sequence>
<evidence type="ECO:0000313" key="3">
    <source>
        <dbReference type="EMBL" id="CAI9101538.1"/>
    </source>
</evidence>
<feature type="compositionally biased region" description="Low complexity" evidence="1">
    <location>
        <begin position="335"/>
        <end position="346"/>
    </location>
</feature>
<feature type="region of interest" description="Disordered" evidence="1">
    <location>
        <begin position="324"/>
        <end position="354"/>
    </location>
</feature>
<name>A0AAV1D203_OLDCO</name>
<accession>A0AAV1D203</accession>
<dbReference type="SMART" id="SM00666">
    <property type="entry name" value="PB1"/>
    <property type="match status" value="1"/>
</dbReference>
<dbReference type="CDD" id="cd06410">
    <property type="entry name" value="PB1_UP2"/>
    <property type="match status" value="1"/>
</dbReference>
<gene>
    <name evidence="3" type="ORF">OLC1_LOCUS11110</name>
</gene>
<dbReference type="SUPFAM" id="SSF54277">
    <property type="entry name" value="CAD &amp; PB1 domains"/>
    <property type="match status" value="1"/>
</dbReference>
<dbReference type="Gene3D" id="3.10.20.90">
    <property type="entry name" value="Phosphatidylinositol 3-kinase Catalytic Subunit, Chain A, domain 1"/>
    <property type="match status" value="1"/>
</dbReference>
<dbReference type="AlphaFoldDB" id="A0AAV1D203"/>
<dbReference type="Pfam" id="PF00564">
    <property type="entry name" value="PB1"/>
    <property type="match status" value="1"/>
</dbReference>
<evidence type="ECO:0000259" key="2">
    <source>
        <dbReference type="SMART" id="SM00666"/>
    </source>
</evidence>